<dbReference type="GO" id="GO:0003723">
    <property type="term" value="F:RNA binding"/>
    <property type="evidence" value="ECO:0007669"/>
    <property type="project" value="InterPro"/>
</dbReference>
<organism evidence="1">
    <name type="scientific">viral metagenome</name>
    <dbReference type="NCBI Taxonomy" id="1070528"/>
    <lineage>
        <taxon>unclassified sequences</taxon>
        <taxon>metagenomes</taxon>
        <taxon>organismal metagenomes</taxon>
    </lineage>
</organism>
<dbReference type="Pfam" id="PF01652">
    <property type="entry name" value="IF4E"/>
    <property type="match status" value="1"/>
</dbReference>
<protein>
    <submittedName>
        <fullName evidence="1">Uncharacterized protein</fullName>
    </submittedName>
</protein>
<dbReference type="InterPro" id="IPR001040">
    <property type="entry name" value="TIF_eIF_4E"/>
</dbReference>
<dbReference type="InterPro" id="IPR023398">
    <property type="entry name" value="TIF_eIF4e-like"/>
</dbReference>
<dbReference type="Gene3D" id="3.30.760.10">
    <property type="entry name" value="RNA Cap, Translation Initiation Factor Eif4e"/>
    <property type="match status" value="1"/>
</dbReference>
<name>A0A6C0DN69_9ZZZZ</name>
<dbReference type="EMBL" id="MN739654">
    <property type="protein sequence ID" value="QHT18336.1"/>
    <property type="molecule type" value="Genomic_DNA"/>
</dbReference>
<proteinExistence type="predicted"/>
<dbReference type="AlphaFoldDB" id="A0A6C0DN69"/>
<sequence>MATSLTLASLDSPLPSGGWILYFHPAKETRWHMDTFKVLSVVKTWKDLSHLFAAITPNDWMRGKFFFTPESIPPLMENAKNIRGGSYSLRIERVVAGEMMQKYMIAAILGKCLTLPGDLVSCVRITPRRDFNILQIWNRDCQKYHAPEGLQVLMNTVPDGEIKYMSHVEKKI</sequence>
<dbReference type="SUPFAM" id="SSF55418">
    <property type="entry name" value="eIF4e-like"/>
    <property type="match status" value="1"/>
</dbReference>
<reference evidence="1" key="1">
    <citation type="journal article" date="2020" name="Nature">
        <title>Giant virus diversity and host interactions through global metagenomics.</title>
        <authorList>
            <person name="Schulz F."/>
            <person name="Roux S."/>
            <person name="Paez-Espino D."/>
            <person name="Jungbluth S."/>
            <person name="Walsh D.A."/>
            <person name="Denef V.J."/>
            <person name="McMahon K.D."/>
            <person name="Konstantinidis K.T."/>
            <person name="Eloe-Fadrosh E.A."/>
            <person name="Kyrpides N.C."/>
            <person name="Woyke T."/>
        </authorList>
    </citation>
    <scope>NUCLEOTIDE SEQUENCE</scope>
    <source>
        <strain evidence="1">GVMAG-M-3300023174-46</strain>
    </source>
</reference>
<dbReference type="GO" id="GO:0003743">
    <property type="term" value="F:translation initiation factor activity"/>
    <property type="evidence" value="ECO:0007669"/>
    <property type="project" value="InterPro"/>
</dbReference>
<evidence type="ECO:0000313" key="1">
    <source>
        <dbReference type="EMBL" id="QHT18336.1"/>
    </source>
</evidence>
<accession>A0A6C0DN69</accession>